<dbReference type="GO" id="GO:0019843">
    <property type="term" value="F:rRNA binding"/>
    <property type="evidence" value="ECO:0007669"/>
    <property type="project" value="UniProtKB-KW"/>
</dbReference>
<evidence type="ECO:0000259" key="8">
    <source>
        <dbReference type="Pfam" id="PF03948"/>
    </source>
</evidence>
<dbReference type="InterPro" id="IPR020069">
    <property type="entry name" value="Ribosomal_bL9_C"/>
</dbReference>
<evidence type="ECO:0000256" key="6">
    <source>
        <dbReference type="ARBA" id="ARBA00035427"/>
    </source>
</evidence>
<dbReference type="SUPFAM" id="SSF55653">
    <property type="entry name" value="Ribosomal protein L9 C-domain"/>
    <property type="match status" value="1"/>
</dbReference>
<feature type="domain" description="Ribosomal protein L9" evidence="7">
    <location>
        <begin position="49"/>
        <end position="86"/>
    </location>
</feature>
<evidence type="ECO:0000313" key="10">
    <source>
        <dbReference type="Proteomes" id="UP001151582"/>
    </source>
</evidence>
<keyword evidence="3" id="KW-0694">RNA-binding</keyword>
<dbReference type="Pfam" id="PF03948">
    <property type="entry name" value="Ribosomal_L9_C"/>
    <property type="match status" value="1"/>
</dbReference>
<dbReference type="GO" id="GO:0005840">
    <property type="term" value="C:ribosome"/>
    <property type="evidence" value="ECO:0007669"/>
    <property type="project" value="UniProtKB-KW"/>
</dbReference>
<dbReference type="Gene3D" id="3.10.430.100">
    <property type="entry name" value="Ribosomal protein L9, C-terminal domain"/>
    <property type="match status" value="1"/>
</dbReference>
<dbReference type="InterPro" id="IPR036791">
    <property type="entry name" value="Ribosomal_bL9_C_sf"/>
</dbReference>
<dbReference type="GO" id="GO:1990904">
    <property type="term" value="C:ribonucleoprotein complex"/>
    <property type="evidence" value="ECO:0007669"/>
    <property type="project" value="UniProtKB-KW"/>
</dbReference>
<evidence type="ECO:0000256" key="2">
    <source>
        <dbReference type="ARBA" id="ARBA00022730"/>
    </source>
</evidence>
<dbReference type="Gene3D" id="3.40.5.10">
    <property type="entry name" value="Ribosomal protein L9, N-terminal domain"/>
    <property type="match status" value="1"/>
</dbReference>
<dbReference type="PANTHER" id="PTHR21368">
    <property type="entry name" value="50S RIBOSOMAL PROTEIN L9"/>
    <property type="match status" value="1"/>
</dbReference>
<evidence type="ECO:0000259" key="7">
    <source>
        <dbReference type="Pfam" id="PF01281"/>
    </source>
</evidence>
<evidence type="ECO:0000256" key="5">
    <source>
        <dbReference type="ARBA" id="ARBA00023274"/>
    </source>
</evidence>
<organism evidence="9 10">
    <name type="scientific">Dimargaris verticillata</name>
    <dbReference type="NCBI Taxonomy" id="2761393"/>
    <lineage>
        <taxon>Eukaryota</taxon>
        <taxon>Fungi</taxon>
        <taxon>Fungi incertae sedis</taxon>
        <taxon>Zoopagomycota</taxon>
        <taxon>Kickxellomycotina</taxon>
        <taxon>Dimargaritomycetes</taxon>
        <taxon>Dimargaritales</taxon>
        <taxon>Dimargaritaceae</taxon>
        <taxon>Dimargaris</taxon>
    </lineage>
</organism>
<dbReference type="GO" id="GO:0003735">
    <property type="term" value="F:structural constituent of ribosome"/>
    <property type="evidence" value="ECO:0007669"/>
    <property type="project" value="InterPro"/>
</dbReference>
<accession>A0A9W8EEN1</accession>
<proteinExistence type="inferred from homology"/>
<dbReference type="Pfam" id="PF01281">
    <property type="entry name" value="Ribosomal_L9_N"/>
    <property type="match status" value="1"/>
</dbReference>
<protein>
    <recommendedName>
        <fullName evidence="6">50S ribosomal protein L9, chloroplastic</fullName>
    </recommendedName>
</protein>
<dbReference type="InterPro" id="IPR009027">
    <property type="entry name" value="Ribosomal_bL9/RNase_H1_N"/>
</dbReference>
<keyword evidence="10" id="KW-1185">Reference proteome</keyword>
<keyword evidence="2" id="KW-0699">rRNA-binding</keyword>
<dbReference type="InterPro" id="IPR000244">
    <property type="entry name" value="Ribosomal_bL9"/>
</dbReference>
<evidence type="ECO:0000313" key="9">
    <source>
        <dbReference type="EMBL" id="KAJ1983482.1"/>
    </source>
</evidence>
<dbReference type="InterPro" id="IPR036935">
    <property type="entry name" value="Ribosomal_bL9_N_sf"/>
</dbReference>
<dbReference type="AlphaFoldDB" id="A0A9W8EEN1"/>
<dbReference type="SUPFAM" id="SSF55658">
    <property type="entry name" value="L9 N-domain-like"/>
    <property type="match status" value="1"/>
</dbReference>
<name>A0A9W8EEN1_9FUNG</name>
<sequence length="215" mass="23458">MQALSRSLLASPLWALPTTSRTRPGFHAVRSAPTFQPILSRGKKKATIHVRLLKDCTELGTAGDVIEISRGRMRHVLYPHRLAEYTIKYMGPRNRAAEAENAAQVQTTAGVTQATAERENQAKAAKLQTMEPLVFARQTVKADDATIFGSVSADDVLALLQLKHGIVLDKNAVTLDRIKVLGKYHCKIQLPHMGSFSVPIHVTAARLSAKSSSKA</sequence>
<dbReference type="OrthoDB" id="5555409at2759"/>
<evidence type="ECO:0000256" key="4">
    <source>
        <dbReference type="ARBA" id="ARBA00022980"/>
    </source>
</evidence>
<evidence type="ECO:0000256" key="3">
    <source>
        <dbReference type="ARBA" id="ARBA00022884"/>
    </source>
</evidence>
<keyword evidence="4" id="KW-0689">Ribosomal protein</keyword>
<dbReference type="Proteomes" id="UP001151582">
    <property type="component" value="Unassembled WGS sequence"/>
</dbReference>
<dbReference type="GO" id="GO:0006412">
    <property type="term" value="P:translation"/>
    <property type="evidence" value="ECO:0007669"/>
    <property type="project" value="InterPro"/>
</dbReference>
<comment type="similarity">
    <text evidence="1">Belongs to the bacterial ribosomal protein bL9 family.</text>
</comment>
<feature type="domain" description="Large ribosomal subunit protein bL9 C-terminal" evidence="8">
    <location>
        <begin position="119"/>
        <end position="203"/>
    </location>
</feature>
<reference evidence="9" key="1">
    <citation type="submission" date="2022-07" db="EMBL/GenBank/DDBJ databases">
        <title>Phylogenomic reconstructions and comparative analyses of Kickxellomycotina fungi.</title>
        <authorList>
            <person name="Reynolds N.K."/>
            <person name="Stajich J.E."/>
            <person name="Barry K."/>
            <person name="Grigoriev I.V."/>
            <person name="Crous P."/>
            <person name="Smith M.E."/>
        </authorList>
    </citation>
    <scope>NUCLEOTIDE SEQUENCE</scope>
    <source>
        <strain evidence="9">RSA 567</strain>
    </source>
</reference>
<comment type="caution">
    <text evidence="9">The sequence shown here is derived from an EMBL/GenBank/DDBJ whole genome shotgun (WGS) entry which is preliminary data.</text>
</comment>
<gene>
    <name evidence="9" type="ORF">H4R34_001243</name>
</gene>
<dbReference type="InterPro" id="IPR020070">
    <property type="entry name" value="Ribosomal_bL9_N"/>
</dbReference>
<keyword evidence="5" id="KW-0687">Ribonucleoprotein</keyword>
<dbReference type="EMBL" id="JANBQB010000053">
    <property type="protein sequence ID" value="KAJ1983482.1"/>
    <property type="molecule type" value="Genomic_DNA"/>
</dbReference>
<evidence type="ECO:0000256" key="1">
    <source>
        <dbReference type="ARBA" id="ARBA00010605"/>
    </source>
</evidence>